<reference evidence="1" key="1">
    <citation type="submission" date="2014-11" db="EMBL/GenBank/DDBJ databases">
        <authorList>
            <person name="Amaro Gonzalez C."/>
        </authorList>
    </citation>
    <scope>NUCLEOTIDE SEQUENCE</scope>
</reference>
<name>A0A0E9ST24_ANGAN</name>
<evidence type="ECO:0000313" key="1">
    <source>
        <dbReference type="EMBL" id="JAH44509.1"/>
    </source>
</evidence>
<proteinExistence type="predicted"/>
<dbReference type="AlphaFoldDB" id="A0A0E9ST24"/>
<sequence>MTNTVHHDIGWLPDFCSTAFLNSNTHKSPMFIFHFL</sequence>
<dbReference type="EMBL" id="GBXM01064068">
    <property type="protein sequence ID" value="JAH44509.1"/>
    <property type="molecule type" value="Transcribed_RNA"/>
</dbReference>
<protein>
    <submittedName>
        <fullName evidence="1">Uncharacterized protein</fullName>
    </submittedName>
</protein>
<organism evidence="1">
    <name type="scientific">Anguilla anguilla</name>
    <name type="common">European freshwater eel</name>
    <name type="synonym">Muraena anguilla</name>
    <dbReference type="NCBI Taxonomy" id="7936"/>
    <lineage>
        <taxon>Eukaryota</taxon>
        <taxon>Metazoa</taxon>
        <taxon>Chordata</taxon>
        <taxon>Craniata</taxon>
        <taxon>Vertebrata</taxon>
        <taxon>Euteleostomi</taxon>
        <taxon>Actinopterygii</taxon>
        <taxon>Neopterygii</taxon>
        <taxon>Teleostei</taxon>
        <taxon>Anguilliformes</taxon>
        <taxon>Anguillidae</taxon>
        <taxon>Anguilla</taxon>
    </lineage>
</organism>
<reference evidence="1" key="2">
    <citation type="journal article" date="2015" name="Fish Shellfish Immunol.">
        <title>Early steps in the European eel (Anguilla anguilla)-Vibrio vulnificus interaction in the gills: Role of the RtxA13 toxin.</title>
        <authorList>
            <person name="Callol A."/>
            <person name="Pajuelo D."/>
            <person name="Ebbesson L."/>
            <person name="Teles M."/>
            <person name="MacKenzie S."/>
            <person name="Amaro C."/>
        </authorList>
    </citation>
    <scope>NUCLEOTIDE SEQUENCE</scope>
</reference>
<accession>A0A0E9ST24</accession>